<feature type="domain" description="GGDEF" evidence="4">
    <location>
        <begin position="305"/>
        <end position="438"/>
    </location>
</feature>
<dbReference type="InterPro" id="IPR000014">
    <property type="entry name" value="PAS"/>
</dbReference>
<dbReference type="Gene3D" id="3.20.20.450">
    <property type="entry name" value="EAL domain"/>
    <property type="match status" value="1"/>
</dbReference>
<dbReference type="PANTHER" id="PTHR44757:SF4">
    <property type="entry name" value="DIGUANYLATE CYCLASE DGCE-RELATED"/>
    <property type="match status" value="1"/>
</dbReference>
<dbReference type="Pfam" id="PF00990">
    <property type="entry name" value="GGDEF"/>
    <property type="match status" value="1"/>
</dbReference>
<dbReference type="PROSITE" id="PS50887">
    <property type="entry name" value="GGDEF"/>
    <property type="match status" value="1"/>
</dbReference>
<dbReference type="PROSITE" id="PS50883">
    <property type="entry name" value="EAL"/>
    <property type="match status" value="1"/>
</dbReference>
<dbReference type="Pfam" id="PF00563">
    <property type="entry name" value="EAL"/>
    <property type="match status" value="1"/>
</dbReference>
<dbReference type="InterPro" id="IPR029787">
    <property type="entry name" value="Nucleotide_cyclase"/>
</dbReference>
<evidence type="ECO:0000313" key="5">
    <source>
        <dbReference type="EMBL" id="MCK7595366.1"/>
    </source>
</evidence>
<dbReference type="InterPro" id="IPR035965">
    <property type="entry name" value="PAS-like_dom_sf"/>
</dbReference>
<evidence type="ECO:0000313" key="6">
    <source>
        <dbReference type="Proteomes" id="UP001431449"/>
    </source>
</evidence>
<dbReference type="InterPro" id="IPR035919">
    <property type="entry name" value="EAL_sf"/>
</dbReference>
<dbReference type="SMART" id="SM00091">
    <property type="entry name" value="PAS"/>
    <property type="match status" value="2"/>
</dbReference>
<protein>
    <submittedName>
        <fullName evidence="5">EAL domain-containing protein</fullName>
    </submittedName>
</protein>
<dbReference type="PROSITE" id="PS50112">
    <property type="entry name" value="PAS"/>
    <property type="match status" value="1"/>
</dbReference>
<reference evidence="5" key="1">
    <citation type="submission" date="2022-04" db="EMBL/GenBank/DDBJ databases">
        <title>Lysobacter sp. CAU 1642 isolated from sea sand.</title>
        <authorList>
            <person name="Kim W."/>
        </authorList>
    </citation>
    <scope>NUCLEOTIDE SEQUENCE</scope>
    <source>
        <strain evidence="5">CAU 1642</strain>
    </source>
</reference>
<gene>
    <name evidence="5" type="ORF">M0G41_17030</name>
</gene>
<dbReference type="CDD" id="cd01948">
    <property type="entry name" value="EAL"/>
    <property type="match status" value="1"/>
</dbReference>
<dbReference type="CDD" id="cd00130">
    <property type="entry name" value="PAS"/>
    <property type="match status" value="1"/>
</dbReference>
<evidence type="ECO:0000259" key="3">
    <source>
        <dbReference type="PROSITE" id="PS50883"/>
    </source>
</evidence>
<feature type="domain" description="PAC" evidence="2">
    <location>
        <begin position="221"/>
        <end position="273"/>
    </location>
</feature>
<dbReference type="SMART" id="SM00052">
    <property type="entry name" value="EAL"/>
    <property type="match status" value="1"/>
</dbReference>
<dbReference type="NCBIfam" id="TIGR00229">
    <property type="entry name" value="sensory_box"/>
    <property type="match status" value="1"/>
</dbReference>
<evidence type="ECO:0000259" key="4">
    <source>
        <dbReference type="PROSITE" id="PS50887"/>
    </source>
</evidence>
<proteinExistence type="predicted"/>
<name>A0ABT0GLI2_9GAMM</name>
<dbReference type="SUPFAM" id="SSF55073">
    <property type="entry name" value="Nucleotide cyclase"/>
    <property type="match status" value="1"/>
</dbReference>
<dbReference type="CDD" id="cd01949">
    <property type="entry name" value="GGDEF"/>
    <property type="match status" value="1"/>
</dbReference>
<dbReference type="InterPro" id="IPR001633">
    <property type="entry name" value="EAL_dom"/>
</dbReference>
<dbReference type="PROSITE" id="PS50113">
    <property type="entry name" value="PAC"/>
    <property type="match status" value="1"/>
</dbReference>
<dbReference type="InterPro" id="IPR000160">
    <property type="entry name" value="GGDEF_dom"/>
</dbReference>
<dbReference type="InterPro" id="IPR043128">
    <property type="entry name" value="Rev_trsase/Diguanyl_cyclase"/>
</dbReference>
<evidence type="ECO:0000259" key="2">
    <source>
        <dbReference type="PROSITE" id="PS50113"/>
    </source>
</evidence>
<accession>A0ABT0GLI2</accession>
<dbReference type="SUPFAM" id="SSF55785">
    <property type="entry name" value="PYP-like sensor domain (PAS domain)"/>
    <property type="match status" value="1"/>
</dbReference>
<dbReference type="SUPFAM" id="SSF141868">
    <property type="entry name" value="EAL domain-like"/>
    <property type="match status" value="1"/>
</dbReference>
<feature type="domain" description="PAS" evidence="1">
    <location>
        <begin position="143"/>
        <end position="216"/>
    </location>
</feature>
<sequence length="707" mass="77518">MLPDSASALISGLPTPLLLLDADGTLVLANQQAQELVCEIDSVRGRPLQACLPPGNALTERMEECRRSRQALPIRLDFATAGQERLHATLTHIADGTPRGCYVACLKTHGEAVKRFVMLREQLDRLDAEVARRSLAESALRDREAWLRVVLHSIADGVLTADQHLKITWMNPTAASMCGWTESEALGKPVEQVLDLVHEQTRRPAPNPLTLALRERRTTGMQDDTVLLSRDGREIAVEDSAAPIFDDRGGLAGGVIVFHDVSERRRLAREMAERAAHDSLTGLLNRAEFEARLAGALQTSGASDEVHSLMYVDLDHFKVVNDTCGHPVGDQMLREVSTVLARAVRVTDVIARLGGDEFGVLLPNCDLEAALRVCDTLLKQLGLFRFEHEGRRFRVGASIGLVLVDGSVAPAEVLMQAADTACYAAKEAGGQQVKIWQERGAAAEVRGRMVWVQRLNEALEDDAFELFLQRIEPIHPGRGRAHVEALLRLRDPDGSLIPPGTFLPAAERFRMGPAIDRWVLGSVIKRLALDPRADVELAVNFCGQSIGDRSFRNDVLRMLREAGEGCCGRLCVEVTETSVVGNLTEAATFMARLRELGVSVALDDFGAGASSFTYLRRLPIDLLKIDGQFIEGLPEDRLSGTAIRCFVEAAHIVGARTIAERVESESALEALRLLGVDLVQGYLCHRPEPWEAVWPHLPRLLAARSIS</sequence>
<dbReference type="InterPro" id="IPR052155">
    <property type="entry name" value="Biofilm_reg_signaling"/>
</dbReference>
<dbReference type="InterPro" id="IPR013767">
    <property type="entry name" value="PAS_fold"/>
</dbReference>
<dbReference type="SMART" id="SM00267">
    <property type="entry name" value="GGDEF"/>
    <property type="match status" value="1"/>
</dbReference>
<evidence type="ECO:0000259" key="1">
    <source>
        <dbReference type="PROSITE" id="PS50112"/>
    </source>
</evidence>
<dbReference type="Gene3D" id="3.30.70.270">
    <property type="match status" value="1"/>
</dbReference>
<keyword evidence="6" id="KW-1185">Reference proteome</keyword>
<dbReference type="InterPro" id="IPR000700">
    <property type="entry name" value="PAS-assoc_C"/>
</dbReference>
<dbReference type="Pfam" id="PF00989">
    <property type="entry name" value="PAS"/>
    <property type="match status" value="1"/>
</dbReference>
<feature type="domain" description="EAL" evidence="3">
    <location>
        <begin position="448"/>
        <end position="701"/>
    </location>
</feature>
<dbReference type="Proteomes" id="UP001431449">
    <property type="component" value="Unassembled WGS sequence"/>
</dbReference>
<comment type="caution">
    <text evidence="5">The sequence shown here is derived from an EMBL/GenBank/DDBJ whole genome shotgun (WGS) entry which is preliminary data.</text>
</comment>
<dbReference type="PANTHER" id="PTHR44757">
    <property type="entry name" value="DIGUANYLATE CYCLASE DGCP"/>
    <property type="match status" value="1"/>
</dbReference>
<dbReference type="NCBIfam" id="TIGR00254">
    <property type="entry name" value="GGDEF"/>
    <property type="match status" value="1"/>
</dbReference>
<dbReference type="EMBL" id="JALNMH010000016">
    <property type="protein sequence ID" value="MCK7595366.1"/>
    <property type="molecule type" value="Genomic_DNA"/>
</dbReference>
<organism evidence="5 6">
    <name type="scientific">Pseudomarimonas salicorniae</name>
    <dbReference type="NCBI Taxonomy" id="2933270"/>
    <lineage>
        <taxon>Bacteria</taxon>
        <taxon>Pseudomonadati</taxon>
        <taxon>Pseudomonadota</taxon>
        <taxon>Gammaproteobacteria</taxon>
        <taxon>Lysobacterales</taxon>
        <taxon>Lysobacteraceae</taxon>
        <taxon>Pseudomarimonas</taxon>
    </lineage>
</organism>
<dbReference type="RefSeq" id="WP_248211255.1">
    <property type="nucleotide sequence ID" value="NZ_JALNMH010000016.1"/>
</dbReference>
<dbReference type="Gene3D" id="3.30.450.20">
    <property type="entry name" value="PAS domain"/>
    <property type="match status" value="2"/>
</dbReference>